<evidence type="ECO:0000256" key="3">
    <source>
        <dbReference type="ARBA" id="ARBA00012272"/>
    </source>
</evidence>
<keyword evidence="5" id="KW-0732">Signal</keyword>
<dbReference type="InterPro" id="IPR012334">
    <property type="entry name" value="Pectin_lyas_fold"/>
</dbReference>
<dbReference type="PRINTS" id="PR00807">
    <property type="entry name" value="AMBALLERGEN"/>
</dbReference>
<evidence type="ECO:0000259" key="9">
    <source>
        <dbReference type="Pfam" id="PF00544"/>
    </source>
</evidence>
<evidence type="ECO:0000256" key="2">
    <source>
        <dbReference type="ARBA" id="ARBA00005220"/>
    </source>
</evidence>
<feature type="domain" description="Pectate lyase" evidence="9">
    <location>
        <begin position="1"/>
        <end position="95"/>
    </location>
</feature>
<keyword evidence="11" id="KW-1185">Reference proteome</keyword>
<organism evidence="10 11">
    <name type="scientific">Thalictrum thalictroides</name>
    <name type="common">Rue-anemone</name>
    <name type="synonym">Anemone thalictroides</name>
    <dbReference type="NCBI Taxonomy" id="46969"/>
    <lineage>
        <taxon>Eukaryota</taxon>
        <taxon>Viridiplantae</taxon>
        <taxon>Streptophyta</taxon>
        <taxon>Embryophyta</taxon>
        <taxon>Tracheophyta</taxon>
        <taxon>Spermatophyta</taxon>
        <taxon>Magnoliopsida</taxon>
        <taxon>Ranunculales</taxon>
        <taxon>Ranunculaceae</taxon>
        <taxon>Thalictroideae</taxon>
        <taxon>Thalictrum</taxon>
    </lineage>
</organism>
<feature type="non-terminal residue" evidence="10">
    <location>
        <position position="1"/>
    </location>
</feature>
<dbReference type="GO" id="GO:0046872">
    <property type="term" value="F:metal ion binding"/>
    <property type="evidence" value="ECO:0007669"/>
    <property type="project" value="UniProtKB-KW"/>
</dbReference>
<protein>
    <recommendedName>
        <fullName evidence="3 8">Pectate lyase</fullName>
        <ecNumber evidence="3 8">4.2.2.2</ecNumber>
    </recommendedName>
</protein>
<evidence type="ECO:0000256" key="6">
    <source>
        <dbReference type="ARBA" id="ARBA00022837"/>
    </source>
</evidence>
<reference evidence="10 11" key="1">
    <citation type="submission" date="2020-06" db="EMBL/GenBank/DDBJ databases">
        <title>Transcriptomic and genomic resources for Thalictrum thalictroides and T. hernandezii: Facilitating candidate gene discovery in an emerging model plant lineage.</title>
        <authorList>
            <person name="Arias T."/>
            <person name="Riano-Pachon D.M."/>
            <person name="Di Stilio V.S."/>
        </authorList>
    </citation>
    <scope>NUCLEOTIDE SEQUENCE [LARGE SCALE GENOMIC DNA]</scope>
    <source>
        <strain evidence="11">cv. WT478/WT964</strain>
        <tissue evidence="10">Leaves</tissue>
    </source>
</reference>
<dbReference type="InterPro" id="IPR002022">
    <property type="entry name" value="Pec_lyase"/>
</dbReference>
<name>A0A7J6V1A4_THATH</name>
<dbReference type="InterPro" id="IPR018082">
    <property type="entry name" value="AmbAllergen"/>
</dbReference>
<dbReference type="PANTHER" id="PTHR31683:SF80">
    <property type="entry name" value="PECTATE LYASE 16-RELATED"/>
    <property type="match status" value="1"/>
</dbReference>
<dbReference type="Pfam" id="PF00544">
    <property type="entry name" value="Pectate_lyase_4"/>
    <property type="match status" value="1"/>
</dbReference>
<comment type="pathway">
    <text evidence="2 8">Glycan metabolism; pectin degradation; 2-dehydro-3-deoxy-D-gluconate from pectin: step 2/5.</text>
</comment>
<evidence type="ECO:0000313" key="11">
    <source>
        <dbReference type="Proteomes" id="UP000554482"/>
    </source>
</evidence>
<evidence type="ECO:0000256" key="1">
    <source>
        <dbReference type="ARBA" id="ARBA00000695"/>
    </source>
</evidence>
<dbReference type="EMBL" id="JABWDY010040022">
    <property type="protein sequence ID" value="KAF5178478.1"/>
    <property type="molecule type" value="Genomic_DNA"/>
</dbReference>
<gene>
    <name evidence="10" type="ORF">FRX31_031935</name>
</gene>
<dbReference type="PANTHER" id="PTHR31683">
    <property type="entry name" value="PECTATE LYASE 18-RELATED"/>
    <property type="match status" value="1"/>
</dbReference>
<keyword evidence="6 8" id="KW-0106">Calcium</keyword>
<dbReference type="SUPFAM" id="SSF51126">
    <property type="entry name" value="Pectin lyase-like"/>
    <property type="match status" value="1"/>
</dbReference>
<evidence type="ECO:0000256" key="5">
    <source>
        <dbReference type="ARBA" id="ARBA00022729"/>
    </source>
</evidence>
<dbReference type="Gene3D" id="2.160.20.10">
    <property type="entry name" value="Single-stranded right-handed beta-helix, Pectin lyase-like"/>
    <property type="match status" value="1"/>
</dbReference>
<dbReference type="GO" id="GO:0045490">
    <property type="term" value="P:pectin catabolic process"/>
    <property type="evidence" value="ECO:0007669"/>
    <property type="project" value="UniProtKB-UniPathway"/>
</dbReference>
<keyword evidence="7 8" id="KW-0456">Lyase</keyword>
<accession>A0A7J6V1A4</accession>
<evidence type="ECO:0000256" key="8">
    <source>
        <dbReference type="RuleBase" id="RU361123"/>
    </source>
</evidence>
<dbReference type="UniPathway" id="UPA00545">
    <property type="reaction ID" value="UER00824"/>
</dbReference>
<comment type="cofactor">
    <cofactor evidence="8">
        <name>Ca(2+)</name>
        <dbReference type="ChEBI" id="CHEBI:29108"/>
    </cofactor>
    <text evidence="8">Binds 1 Ca(2+) ion. Required for its activity.</text>
</comment>
<sequence length="169" mass="19112">VMLLGHNDEFIADKNMKVTIVFNYFGPELVQRMPRVRNGYVHVANNRYEEWEMYAIGGSANPTILSEGNYFNAPKLSIVGCSLQVTKRETDGMWKNWKWRSSTDVFENGAYFVQSGWGSIAPLYSKSQSFTVADGSVVPYLTSAAGPLHCRIRSICLLIFYLVKIIQIV</sequence>
<evidence type="ECO:0000256" key="7">
    <source>
        <dbReference type="ARBA" id="ARBA00023239"/>
    </source>
</evidence>
<evidence type="ECO:0000313" key="10">
    <source>
        <dbReference type="EMBL" id="KAF5178478.1"/>
    </source>
</evidence>
<dbReference type="GO" id="GO:0030570">
    <property type="term" value="F:pectate lyase activity"/>
    <property type="evidence" value="ECO:0007669"/>
    <property type="project" value="UniProtKB-EC"/>
</dbReference>
<comment type="similarity">
    <text evidence="8">Belongs to the polysaccharide lyase 1 family.</text>
</comment>
<comment type="caution">
    <text evidence="10">The sequence shown here is derived from an EMBL/GenBank/DDBJ whole genome shotgun (WGS) entry which is preliminary data.</text>
</comment>
<dbReference type="OrthoDB" id="1637350at2759"/>
<dbReference type="Proteomes" id="UP000554482">
    <property type="component" value="Unassembled WGS sequence"/>
</dbReference>
<evidence type="ECO:0000256" key="4">
    <source>
        <dbReference type="ARBA" id="ARBA00022723"/>
    </source>
</evidence>
<proteinExistence type="inferred from homology"/>
<dbReference type="InterPro" id="IPR011050">
    <property type="entry name" value="Pectin_lyase_fold/virulence"/>
</dbReference>
<dbReference type="AlphaFoldDB" id="A0A7J6V1A4"/>
<dbReference type="EC" id="4.2.2.2" evidence="3 8"/>
<dbReference type="InterPro" id="IPR045032">
    <property type="entry name" value="PEL"/>
</dbReference>
<keyword evidence="4 8" id="KW-0479">Metal-binding</keyword>
<comment type="catalytic activity">
    <reaction evidence="1 8">
        <text>Eliminative cleavage of (1-&gt;4)-alpha-D-galacturonan to give oligosaccharides with 4-deoxy-alpha-D-galact-4-enuronosyl groups at their non-reducing ends.</text>
        <dbReference type="EC" id="4.2.2.2"/>
    </reaction>
</comment>